<dbReference type="InterPro" id="IPR004117">
    <property type="entry name" value="7tm6_olfct_rcpt"/>
</dbReference>
<keyword evidence="2" id="KW-0716">Sensory transduction</keyword>
<evidence type="ECO:0000313" key="10">
    <source>
        <dbReference type="Proteomes" id="UP000504615"/>
    </source>
</evidence>
<comment type="subcellular location">
    <subcellularLocation>
        <location evidence="1">Membrane</location>
        <topology evidence="1">Multi-pass membrane protein</topology>
    </subcellularLocation>
</comment>
<name>A0A8N1S658_9HYME</name>
<evidence type="ECO:0000256" key="4">
    <source>
        <dbReference type="ARBA" id="ARBA00022725"/>
    </source>
</evidence>
<proteinExistence type="predicted"/>
<reference evidence="11" key="1">
    <citation type="submission" date="2025-08" db="UniProtKB">
        <authorList>
            <consortium name="RefSeq"/>
        </authorList>
    </citation>
    <scope>IDENTIFICATION</scope>
</reference>
<gene>
    <name evidence="11" type="primary">LOC112552481</name>
</gene>
<keyword evidence="8" id="KW-0807">Transducer</keyword>
<evidence type="ECO:0000256" key="8">
    <source>
        <dbReference type="ARBA" id="ARBA00023224"/>
    </source>
</evidence>
<evidence type="ECO:0000256" key="7">
    <source>
        <dbReference type="ARBA" id="ARBA00023170"/>
    </source>
</evidence>
<dbReference type="GO" id="GO:0007165">
    <property type="term" value="P:signal transduction"/>
    <property type="evidence" value="ECO:0007669"/>
    <property type="project" value="UniProtKB-KW"/>
</dbReference>
<evidence type="ECO:0000256" key="5">
    <source>
        <dbReference type="ARBA" id="ARBA00022989"/>
    </source>
</evidence>
<keyword evidence="4" id="KW-0552">Olfaction</keyword>
<keyword evidence="10" id="KW-1185">Reference proteome</keyword>
<dbReference type="Pfam" id="PF02949">
    <property type="entry name" value="7tm_6"/>
    <property type="match status" value="1"/>
</dbReference>
<organism evidence="10 11">
    <name type="scientific">Pogonomyrmex barbatus</name>
    <name type="common">red harvester ant</name>
    <dbReference type="NCBI Taxonomy" id="144034"/>
    <lineage>
        <taxon>Eukaryota</taxon>
        <taxon>Metazoa</taxon>
        <taxon>Ecdysozoa</taxon>
        <taxon>Arthropoda</taxon>
        <taxon>Hexapoda</taxon>
        <taxon>Insecta</taxon>
        <taxon>Pterygota</taxon>
        <taxon>Neoptera</taxon>
        <taxon>Endopterygota</taxon>
        <taxon>Hymenoptera</taxon>
        <taxon>Apocrita</taxon>
        <taxon>Aculeata</taxon>
        <taxon>Formicoidea</taxon>
        <taxon>Formicidae</taxon>
        <taxon>Myrmicinae</taxon>
        <taxon>Pogonomyrmex</taxon>
    </lineage>
</organism>
<keyword evidence="6 9" id="KW-0472">Membrane</keyword>
<dbReference type="AlphaFoldDB" id="A0A8N1S658"/>
<evidence type="ECO:0000256" key="6">
    <source>
        <dbReference type="ARBA" id="ARBA00023136"/>
    </source>
</evidence>
<keyword evidence="3 9" id="KW-0812">Transmembrane</keyword>
<dbReference type="GO" id="GO:0005549">
    <property type="term" value="F:odorant binding"/>
    <property type="evidence" value="ECO:0007669"/>
    <property type="project" value="InterPro"/>
</dbReference>
<protein>
    <submittedName>
        <fullName evidence="11">Uncharacterized protein LOC112552481</fullName>
    </submittedName>
</protein>
<dbReference type="GO" id="GO:0016020">
    <property type="term" value="C:membrane"/>
    <property type="evidence" value="ECO:0007669"/>
    <property type="project" value="UniProtKB-SubCell"/>
</dbReference>
<evidence type="ECO:0000256" key="3">
    <source>
        <dbReference type="ARBA" id="ARBA00022692"/>
    </source>
</evidence>
<dbReference type="Proteomes" id="UP000504615">
    <property type="component" value="Unplaced"/>
</dbReference>
<evidence type="ECO:0000256" key="9">
    <source>
        <dbReference type="SAM" id="Phobius"/>
    </source>
</evidence>
<dbReference type="GO" id="GO:0004984">
    <property type="term" value="F:olfactory receptor activity"/>
    <property type="evidence" value="ECO:0007669"/>
    <property type="project" value="InterPro"/>
</dbReference>
<accession>A0A8N1S658</accession>
<keyword evidence="7" id="KW-0675">Receptor</keyword>
<evidence type="ECO:0000256" key="2">
    <source>
        <dbReference type="ARBA" id="ARBA00022606"/>
    </source>
</evidence>
<dbReference type="GeneID" id="112552481"/>
<dbReference type="OrthoDB" id="7635190at2759"/>
<evidence type="ECO:0000313" key="11">
    <source>
        <dbReference type="RefSeq" id="XP_025073592.1"/>
    </source>
</evidence>
<evidence type="ECO:0000256" key="1">
    <source>
        <dbReference type="ARBA" id="ARBA00004141"/>
    </source>
</evidence>
<sequence length="136" mass="15758">MSSEEAIIEAVFPVIFIIINILYLFICNLFGQNILDHNNQVFTTAYNVQWYIAPLHIQKMILFLLLKGAKDFTITVGGIFVSSIECFATVKDLLMQLQHMYNEIKDENEIAIIEKYDCIAKRFTNSFTMFNILPHI</sequence>
<dbReference type="RefSeq" id="XP_025073592.1">
    <property type="nucleotide sequence ID" value="XM_025217807.1"/>
</dbReference>
<feature type="transmembrane region" description="Helical" evidence="9">
    <location>
        <begin position="6"/>
        <end position="27"/>
    </location>
</feature>
<keyword evidence="5 9" id="KW-1133">Transmembrane helix</keyword>